<comment type="similarity">
    <text evidence="2 16">Belongs to the precorrin methyltransferase family.</text>
</comment>
<dbReference type="Gene3D" id="1.10.8.210">
    <property type="entry name" value="Sirohaem synthase, dimerisation domain"/>
    <property type="match status" value="1"/>
</dbReference>
<evidence type="ECO:0000256" key="1">
    <source>
        <dbReference type="ARBA" id="ARBA00005010"/>
    </source>
</evidence>
<evidence type="ECO:0000256" key="11">
    <source>
        <dbReference type="ARBA" id="ARBA00023268"/>
    </source>
</evidence>
<keyword evidence="5 16" id="KW-0808">Transferase</keyword>
<feature type="active site" description="Proton acceptor" evidence="15">
    <location>
        <position position="251"/>
    </location>
</feature>
<reference evidence="20 21" key="1">
    <citation type="submission" date="2017-12" db="EMBL/GenBank/DDBJ databases">
        <authorList>
            <person name="Hurst M.R.H."/>
        </authorList>
    </citation>
    <scope>NUCLEOTIDE SEQUENCE [LARGE SCALE GENOMIC DNA]</scope>
    <source>
        <strain evidence="20 21">SY-3-19</strain>
    </source>
</reference>
<evidence type="ECO:0000256" key="8">
    <source>
        <dbReference type="ARBA" id="ARBA00023027"/>
    </source>
</evidence>
<evidence type="ECO:0000256" key="9">
    <source>
        <dbReference type="ARBA" id="ARBA00023239"/>
    </source>
</evidence>
<dbReference type="GO" id="GO:0051287">
    <property type="term" value="F:NAD binding"/>
    <property type="evidence" value="ECO:0007669"/>
    <property type="project" value="InterPro"/>
</dbReference>
<dbReference type="InterPro" id="IPR006366">
    <property type="entry name" value="CobA/CysG_C"/>
</dbReference>
<evidence type="ECO:0000256" key="10">
    <source>
        <dbReference type="ARBA" id="ARBA00023244"/>
    </source>
</evidence>
<dbReference type="Pfam" id="PF14824">
    <property type="entry name" value="Sirohm_synth_M"/>
    <property type="match status" value="1"/>
</dbReference>
<dbReference type="GO" id="GO:0051266">
    <property type="term" value="F:sirohydrochlorin ferrochelatase activity"/>
    <property type="evidence" value="ECO:0007669"/>
    <property type="project" value="InterPro"/>
</dbReference>
<dbReference type="PROSITE" id="PS00840">
    <property type="entry name" value="SUMT_2"/>
    <property type="match status" value="1"/>
</dbReference>
<keyword evidence="8" id="KW-0520">NAD</keyword>
<dbReference type="EMBL" id="PJCH01000005">
    <property type="protein sequence ID" value="PQA87854.1"/>
    <property type="molecule type" value="Genomic_DNA"/>
</dbReference>
<dbReference type="GO" id="GO:0009236">
    <property type="term" value="P:cobalamin biosynthetic process"/>
    <property type="evidence" value="ECO:0007669"/>
    <property type="project" value="UniProtKB-KW"/>
</dbReference>
<dbReference type="Gene3D" id="3.30.160.110">
    <property type="entry name" value="Siroheme synthase, domain 2"/>
    <property type="match status" value="1"/>
</dbReference>
<dbReference type="NCBIfam" id="TIGR01470">
    <property type="entry name" value="cysG_Nterm"/>
    <property type="match status" value="1"/>
</dbReference>
<evidence type="ECO:0000256" key="5">
    <source>
        <dbReference type="ARBA" id="ARBA00022679"/>
    </source>
</evidence>
<evidence type="ECO:0000256" key="2">
    <source>
        <dbReference type="ARBA" id="ARBA00005879"/>
    </source>
</evidence>
<dbReference type="Pfam" id="PF00590">
    <property type="entry name" value="TP_methylase"/>
    <property type="match status" value="1"/>
</dbReference>
<dbReference type="GO" id="GO:0043115">
    <property type="term" value="F:precorrin-2 dehydrogenase activity"/>
    <property type="evidence" value="ECO:0007669"/>
    <property type="project" value="UniProtKB-EC"/>
</dbReference>
<dbReference type="InterPro" id="IPR003043">
    <property type="entry name" value="Uropor_MeTrfase_CS"/>
</dbReference>
<dbReference type="Gene3D" id="3.30.950.10">
    <property type="entry name" value="Methyltransferase, Cobalt-precorrin-4 Transmethylase, Domain 2"/>
    <property type="match status" value="1"/>
</dbReference>
<dbReference type="Pfam" id="PF13241">
    <property type="entry name" value="NAD_binding_7"/>
    <property type="match status" value="1"/>
</dbReference>
<organism evidence="20 21">
    <name type="scientific">Hyphococcus luteus</name>
    <dbReference type="NCBI Taxonomy" id="2058213"/>
    <lineage>
        <taxon>Bacteria</taxon>
        <taxon>Pseudomonadati</taxon>
        <taxon>Pseudomonadota</taxon>
        <taxon>Alphaproteobacteria</taxon>
        <taxon>Parvularculales</taxon>
        <taxon>Parvularculaceae</taxon>
        <taxon>Hyphococcus</taxon>
    </lineage>
</organism>
<sequence length="471" mass="49666">MKAFPAHIDLKGRSVLIIGGGAEALAKARLMLAADAALSLVAPKFSADLLAELKGKVRLIERDPVVADVEAAALLFIADTQEAEARRWAEVARMAGVLLNVVDQPALCDFTTPSIIDRGRVTVSISTGGAAPVLGKKLRADIEALLPPQLGSLADFADRYRETVKATIAREDRRRFWEAFFDGPIAAQVLAGDEKGAHEAMLALINRPHTEEMAEEKTGTVHIVGAGPGDPDLLTIKALRLLQRADVILHDRLVSDDILSLARRDAERLYVGKAKSNHSVPQEEIEARLIALAREGKTVVRLKGGDPFVFGRGGEELDALRKAGIPAFVTPGVTAATGCAAAANMALTHRDCAQAVTFVTGHAKGEADPALDWSALAALKNTLVVYMGVTKAETIAGKLIAHGRGAETPVAVIENGTRENQKIVKGALGELAALIETGGIKGPAVLVIGEVAARADGETLADLALKERLVA</sequence>
<keyword evidence="3" id="KW-0169">Cobalamin biosynthesis</keyword>
<dbReference type="PANTHER" id="PTHR45790:SF3">
    <property type="entry name" value="S-ADENOSYL-L-METHIONINE-DEPENDENT UROPORPHYRINOGEN III METHYLTRANSFERASE, CHLOROPLASTIC"/>
    <property type="match status" value="1"/>
</dbReference>
<evidence type="ECO:0000256" key="3">
    <source>
        <dbReference type="ARBA" id="ARBA00022573"/>
    </source>
</evidence>
<dbReference type="UniPathway" id="UPA00262">
    <property type="reaction ID" value="UER00211"/>
</dbReference>
<dbReference type="Gene3D" id="3.40.1010.10">
    <property type="entry name" value="Cobalt-precorrin-4 Transmethylase, Domain 1"/>
    <property type="match status" value="1"/>
</dbReference>
<dbReference type="InterPro" id="IPR000878">
    <property type="entry name" value="4pyrrol_Mease"/>
</dbReference>
<dbReference type="FunFam" id="3.40.1010.10:FF:000001">
    <property type="entry name" value="Siroheme synthase"/>
    <property type="match status" value="1"/>
</dbReference>
<dbReference type="SUPFAM" id="SSF75615">
    <property type="entry name" value="Siroheme synthase middle domains-like"/>
    <property type="match status" value="1"/>
</dbReference>
<dbReference type="SUPFAM" id="SSF51735">
    <property type="entry name" value="NAD(P)-binding Rossmann-fold domains"/>
    <property type="match status" value="1"/>
</dbReference>
<evidence type="ECO:0000259" key="18">
    <source>
        <dbReference type="Pfam" id="PF10414"/>
    </source>
</evidence>
<proteinExistence type="inferred from homology"/>
<dbReference type="OrthoDB" id="9815856at2"/>
<name>A0A2S7K5R0_9PROT</name>
<dbReference type="NCBIfam" id="NF004790">
    <property type="entry name" value="PRK06136.1"/>
    <property type="match status" value="1"/>
</dbReference>
<dbReference type="Gene3D" id="3.40.50.720">
    <property type="entry name" value="NAD(P)-binding Rossmann-like Domain"/>
    <property type="match status" value="1"/>
</dbReference>
<comment type="catalytic activity">
    <reaction evidence="13">
        <text>precorrin-2 + NAD(+) = sirohydrochlorin + NADH + 2 H(+)</text>
        <dbReference type="Rhea" id="RHEA:15613"/>
        <dbReference type="ChEBI" id="CHEBI:15378"/>
        <dbReference type="ChEBI" id="CHEBI:57540"/>
        <dbReference type="ChEBI" id="CHEBI:57945"/>
        <dbReference type="ChEBI" id="CHEBI:58351"/>
        <dbReference type="ChEBI" id="CHEBI:58827"/>
        <dbReference type="EC" id="1.3.1.76"/>
    </reaction>
</comment>
<dbReference type="InterPro" id="IPR014777">
    <property type="entry name" value="4pyrrole_Mease_sub1"/>
</dbReference>
<dbReference type="InterPro" id="IPR019478">
    <property type="entry name" value="Sirohaem_synthase_dimer_dom"/>
</dbReference>
<evidence type="ECO:0000259" key="19">
    <source>
        <dbReference type="Pfam" id="PF14824"/>
    </source>
</evidence>
<dbReference type="CDD" id="cd11642">
    <property type="entry name" value="SUMT"/>
    <property type="match status" value="1"/>
</dbReference>
<dbReference type="GO" id="GO:0004851">
    <property type="term" value="F:uroporphyrin-III C-methyltransferase activity"/>
    <property type="evidence" value="ECO:0007669"/>
    <property type="project" value="InterPro"/>
</dbReference>
<dbReference type="AlphaFoldDB" id="A0A2S7K5R0"/>
<dbReference type="Pfam" id="PF10414">
    <property type="entry name" value="CysG_dimeriser"/>
    <property type="match status" value="1"/>
</dbReference>
<evidence type="ECO:0000256" key="16">
    <source>
        <dbReference type="RuleBase" id="RU003960"/>
    </source>
</evidence>
<evidence type="ECO:0000313" key="20">
    <source>
        <dbReference type="EMBL" id="PQA87854.1"/>
    </source>
</evidence>
<feature type="domain" description="Siroheme synthase central" evidence="19">
    <location>
        <begin position="118"/>
        <end position="144"/>
    </location>
</feature>
<feature type="active site" description="Proton donor" evidence="15">
    <location>
        <position position="273"/>
    </location>
</feature>
<keyword evidence="11" id="KW-0511">Multifunctional enzyme</keyword>
<feature type="domain" description="Tetrapyrrole methylase" evidence="17">
    <location>
        <begin position="220"/>
        <end position="432"/>
    </location>
</feature>
<feature type="domain" description="Sirohaem synthase dimerisation" evidence="18">
    <location>
        <begin position="150"/>
        <end position="204"/>
    </location>
</feature>
<gene>
    <name evidence="20" type="primary">cobA</name>
    <name evidence="20" type="ORF">CW354_05735</name>
</gene>
<dbReference type="Proteomes" id="UP000239504">
    <property type="component" value="Unassembled WGS sequence"/>
</dbReference>
<evidence type="ECO:0000256" key="13">
    <source>
        <dbReference type="ARBA" id="ARBA00047561"/>
    </source>
</evidence>
<evidence type="ECO:0000256" key="12">
    <source>
        <dbReference type="ARBA" id="ARBA00025705"/>
    </source>
</evidence>
<dbReference type="PANTHER" id="PTHR45790">
    <property type="entry name" value="SIROHEME SYNTHASE-RELATED"/>
    <property type="match status" value="1"/>
</dbReference>
<dbReference type="InterPro" id="IPR012409">
    <property type="entry name" value="Sirohaem_synth"/>
</dbReference>
<dbReference type="PROSITE" id="PS00839">
    <property type="entry name" value="SUMT_1"/>
    <property type="match status" value="1"/>
</dbReference>
<evidence type="ECO:0000313" key="21">
    <source>
        <dbReference type="Proteomes" id="UP000239504"/>
    </source>
</evidence>
<keyword evidence="4 16" id="KW-0489">Methyltransferase</keyword>
<comment type="pathway">
    <text evidence="14">Cofactor biosynthesis; adenosylcobalamin biosynthesis; precorrin-2 from uroporphyrinogen III: step 1/1.</text>
</comment>
<keyword evidence="9" id="KW-0456">Lyase</keyword>
<evidence type="ECO:0000256" key="4">
    <source>
        <dbReference type="ARBA" id="ARBA00022603"/>
    </source>
</evidence>
<dbReference type="FunFam" id="3.30.950.10:FF:000001">
    <property type="entry name" value="Siroheme synthase"/>
    <property type="match status" value="1"/>
</dbReference>
<evidence type="ECO:0000256" key="15">
    <source>
        <dbReference type="PIRSR" id="PIRSR036426-1"/>
    </source>
</evidence>
<comment type="pathway">
    <text evidence="1">Porphyrin-containing compound metabolism; siroheme biosynthesis; sirohydrochlorin from precorrin-2: step 1/1.</text>
</comment>
<dbReference type="InterPro" id="IPR036291">
    <property type="entry name" value="NAD(P)-bd_dom_sf"/>
</dbReference>
<dbReference type="GO" id="GO:0032259">
    <property type="term" value="P:methylation"/>
    <property type="evidence" value="ECO:0007669"/>
    <property type="project" value="UniProtKB-KW"/>
</dbReference>
<dbReference type="GO" id="GO:0019354">
    <property type="term" value="P:siroheme biosynthetic process"/>
    <property type="evidence" value="ECO:0007669"/>
    <property type="project" value="UniProtKB-UniPathway"/>
</dbReference>
<evidence type="ECO:0000256" key="6">
    <source>
        <dbReference type="ARBA" id="ARBA00022691"/>
    </source>
</evidence>
<evidence type="ECO:0000256" key="14">
    <source>
        <dbReference type="ARBA" id="ARBA00060548"/>
    </source>
</evidence>
<dbReference type="InterPro" id="IPR014776">
    <property type="entry name" value="4pyrrole_Mease_sub2"/>
</dbReference>
<comment type="pathway">
    <text evidence="12">Porphyrin-containing compound metabolism; siroheme biosynthesis; precorrin-2 from uroporphyrinogen III: step 1/1.</text>
</comment>
<dbReference type="InterPro" id="IPR006367">
    <property type="entry name" value="Sirohaem_synthase_N"/>
</dbReference>
<keyword evidence="7" id="KW-0560">Oxidoreductase</keyword>
<dbReference type="RefSeq" id="WP_104829099.1">
    <property type="nucleotide sequence ID" value="NZ_PJCH01000005.1"/>
</dbReference>
<protein>
    <submittedName>
        <fullName evidence="20">Uroporphyrinogen-III C-methyltransferase</fullName>
    </submittedName>
</protein>
<evidence type="ECO:0000256" key="7">
    <source>
        <dbReference type="ARBA" id="ARBA00023002"/>
    </source>
</evidence>
<comment type="caution">
    <text evidence="20">The sequence shown here is derived from an EMBL/GenBank/DDBJ whole genome shotgun (WGS) entry which is preliminary data.</text>
</comment>
<dbReference type="NCBIfam" id="NF007922">
    <property type="entry name" value="PRK10637.1"/>
    <property type="match status" value="1"/>
</dbReference>
<dbReference type="NCBIfam" id="TIGR01469">
    <property type="entry name" value="cobA_cysG_Cterm"/>
    <property type="match status" value="1"/>
</dbReference>
<dbReference type="PIRSF" id="PIRSF036426">
    <property type="entry name" value="Sirohaem_synth"/>
    <property type="match status" value="1"/>
</dbReference>
<dbReference type="InterPro" id="IPR028281">
    <property type="entry name" value="Sirohaem_synthase_central"/>
</dbReference>
<dbReference type="SUPFAM" id="SSF53790">
    <property type="entry name" value="Tetrapyrrole methylase"/>
    <property type="match status" value="1"/>
</dbReference>
<keyword evidence="10" id="KW-0627">Porphyrin biosynthesis</keyword>
<dbReference type="InterPro" id="IPR050161">
    <property type="entry name" value="Siro_Cobalamin_biosynth"/>
</dbReference>
<dbReference type="InterPro" id="IPR037115">
    <property type="entry name" value="Sirohaem_synt_dimer_dom_sf"/>
</dbReference>
<keyword evidence="21" id="KW-1185">Reference proteome</keyword>
<evidence type="ECO:0000259" key="17">
    <source>
        <dbReference type="Pfam" id="PF00590"/>
    </source>
</evidence>
<keyword evidence="6" id="KW-0949">S-adenosyl-L-methionine</keyword>
<dbReference type="InterPro" id="IPR035996">
    <property type="entry name" value="4pyrrol_Methylase_sf"/>
</dbReference>
<accession>A0A2S7K5R0</accession>